<comment type="caution">
    <text evidence="3">The sequence shown here is derived from an EMBL/GenBank/DDBJ whole genome shotgun (WGS) entry which is preliminary data.</text>
</comment>
<protein>
    <recommendedName>
        <fullName evidence="5">Transmembrane protein</fullName>
    </recommendedName>
</protein>
<keyword evidence="2" id="KW-0732">Signal</keyword>
<evidence type="ECO:0000313" key="3">
    <source>
        <dbReference type="EMBL" id="EFA76772.1"/>
    </source>
</evidence>
<feature type="transmembrane region" description="Helical" evidence="1">
    <location>
        <begin position="406"/>
        <end position="427"/>
    </location>
</feature>
<reference evidence="3 4" key="1">
    <citation type="journal article" date="2011" name="Genome Res.">
        <title>Phylogeny-wide analysis of social amoeba genomes highlights ancient origins for complex intercellular communication.</title>
        <authorList>
            <person name="Heidel A.J."/>
            <person name="Lawal H.M."/>
            <person name="Felder M."/>
            <person name="Schilde C."/>
            <person name="Helps N.R."/>
            <person name="Tunggal B."/>
            <person name="Rivero F."/>
            <person name="John U."/>
            <person name="Schleicher M."/>
            <person name="Eichinger L."/>
            <person name="Platzer M."/>
            <person name="Noegel A.A."/>
            <person name="Schaap P."/>
            <person name="Gloeckner G."/>
        </authorList>
    </citation>
    <scope>NUCLEOTIDE SEQUENCE [LARGE SCALE GENOMIC DNA]</scope>
    <source>
        <strain evidence="4">ATCC 26659 / Pp 5 / PN500</strain>
    </source>
</reference>
<keyword evidence="1" id="KW-0812">Transmembrane</keyword>
<evidence type="ECO:0000313" key="4">
    <source>
        <dbReference type="Proteomes" id="UP000001396"/>
    </source>
</evidence>
<evidence type="ECO:0008006" key="5">
    <source>
        <dbReference type="Google" id="ProtNLM"/>
    </source>
</evidence>
<evidence type="ECO:0000256" key="2">
    <source>
        <dbReference type="SAM" id="SignalP"/>
    </source>
</evidence>
<dbReference type="InParanoid" id="D3BNB2"/>
<feature type="signal peptide" evidence="2">
    <location>
        <begin position="1"/>
        <end position="18"/>
    </location>
</feature>
<keyword evidence="1" id="KW-0472">Membrane</keyword>
<evidence type="ECO:0000256" key="1">
    <source>
        <dbReference type="SAM" id="Phobius"/>
    </source>
</evidence>
<dbReference type="GeneID" id="31364998"/>
<feature type="chain" id="PRO_5003041338" description="Transmembrane protein" evidence="2">
    <location>
        <begin position="19"/>
        <end position="442"/>
    </location>
</feature>
<dbReference type="RefSeq" id="XP_020428904.1">
    <property type="nucleotide sequence ID" value="XM_020580317.1"/>
</dbReference>
<dbReference type="Proteomes" id="UP000001396">
    <property type="component" value="Unassembled WGS sequence"/>
</dbReference>
<sequence length="442" mass="48944">MKLILLFLLLITLNNVDLIKSDGGSFHSSKQTTLSQQSSLYIYQPTTIYNQLTVANLIQASELTVGSNATLNITNSYLNGNYSLVQQNQQSTLIINDVANNGILIEQLVCEGSTTGSYFTSQQNVFIQVINSEGRVTIASPNIIINQTDQTQLNTIEQLYLKNVQNIHINNTEIDTLHIDRDNFTVVIDGQTTIDSTFDYYQSTIYFLGNYRYPLSTSIGADTIIIGNAANQEWSSTTLDIKNSCNLMGNVVVSGSGQLLIAYGQDVTITKSLTVEAGGSLTVRDVGSSLYIAGNFSIDSQSSIDLFIYDPNDPPLTTSGLEVQVDNTDSTLSLSFISGNLADNNNQYVIFDSDYDINGSFGQIYIYSDGQVVDQSKYVIYIDGDNQYILSFKPTSSPSSHRFATWKMITIVGAFIVFVCIIVGIVYHRVRTREYRKYQLIE</sequence>
<dbReference type="EMBL" id="ADBJ01000044">
    <property type="protein sequence ID" value="EFA76772.1"/>
    <property type="molecule type" value="Genomic_DNA"/>
</dbReference>
<organism evidence="3 4">
    <name type="scientific">Heterostelium pallidum (strain ATCC 26659 / Pp 5 / PN500)</name>
    <name type="common">Cellular slime mold</name>
    <name type="synonym">Polysphondylium pallidum</name>
    <dbReference type="NCBI Taxonomy" id="670386"/>
    <lineage>
        <taxon>Eukaryota</taxon>
        <taxon>Amoebozoa</taxon>
        <taxon>Evosea</taxon>
        <taxon>Eumycetozoa</taxon>
        <taxon>Dictyostelia</taxon>
        <taxon>Acytosteliales</taxon>
        <taxon>Acytosteliaceae</taxon>
        <taxon>Heterostelium</taxon>
    </lineage>
</organism>
<name>D3BNB2_HETP5</name>
<gene>
    <name evidence="3" type="ORF">PPL_09523</name>
</gene>
<keyword evidence="1" id="KW-1133">Transmembrane helix</keyword>
<proteinExistence type="predicted"/>
<dbReference type="AlphaFoldDB" id="D3BNB2"/>
<keyword evidence="4" id="KW-1185">Reference proteome</keyword>
<accession>D3BNB2</accession>